<sequence>MIITLRSLINFFLINGIAIIFGFILKSLMFNFIFIFIGNLIKNIILYLFLLLLQKDKPNIKHNFINNRRNFKLVFNILLVSLFDSITFYILTPYLIEPSNIFYDLSTFIINSFVFEIIFDLFHYIMHRTLHHKLLYHLFHKKHHLHHHTTLETTFNQDPVDLLLTNVVPIVFTFYLYPLSKLSFHLFMIYKTFLELSGHSGKIINGSSFCQFIWLPKTLGIELNTEDHYLHHTHSNSNYSKRFKLWDLIFNTYKAHNYNLH</sequence>
<accession>E3T4P0</accession>
<feature type="transmembrane region" description="Helical" evidence="5">
    <location>
        <begin position="7"/>
        <end position="25"/>
    </location>
</feature>
<keyword evidence="2 5" id="KW-0812">Transmembrane</keyword>
<dbReference type="InterPro" id="IPR006694">
    <property type="entry name" value="Fatty_acid_hydroxylase"/>
</dbReference>
<proteinExistence type="predicted"/>
<organismHost>
    <name type="scientific">Cafeteria roenbergensis</name>
    <name type="common">Marine flagellate</name>
    <dbReference type="NCBI Taxonomy" id="33653"/>
</organismHost>
<dbReference type="KEGG" id="vg:9887522"/>
<keyword evidence="4 5" id="KW-0472">Membrane</keyword>
<dbReference type="GO" id="GO:0005506">
    <property type="term" value="F:iron ion binding"/>
    <property type="evidence" value="ECO:0007669"/>
    <property type="project" value="InterPro"/>
</dbReference>
<name>E3T4P0_CROVB</name>
<evidence type="ECO:0000256" key="1">
    <source>
        <dbReference type="ARBA" id="ARBA00004370"/>
    </source>
</evidence>
<dbReference type="GO" id="GO:0016020">
    <property type="term" value="C:membrane"/>
    <property type="evidence" value="ECO:0007669"/>
    <property type="project" value="UniProtKB-SubCell"/>
</dbReference>
<keyword evidence="8" id="KW-1185">Reference proteome</keyword>
<dbReference type="PANTHER" id="PTHR11863">
    <property type="entry name" value="STEROL DESATURASE"/>
    <property type="match status" value="1"/>
</dbReference>
<protein>
    <submittedName>
        <fullName evidence="7">Putative fatty acid hydroxylase</fullName>
    </submittedName>
</protein>
<dbReference type="GO" id="GO:0016491">
    <property type="term" value="F:oxidoreductase activity"/>
    <property type="evidence" value="ECO:0007669"/>
    <property type="project" value="InterPro"/>
</dbReference>
<dbReference type="Proteomes" id="UP000029781">
    <property type="component" value="Segment"/>
</dbReference>
<evidence type="ECO:0000313" key="7">
    <source>
        <dbReference type="EMBL" id="ADO67153.1"/>
    </source>
</evidence>
<comment type="subcellular location">
    <subcellularLocation>
        <location evidence="1">Membrane</location>
    </subcellularLocation>
</comment>
<evidence type="ECO:0000256" key="5">
    <source>
        <dbReference type="SAM" id="Phobius"/>
    </source>
</evidence>
<feature type="transmembrane region" description="Helical" evidence="5">
    <location>
        <begin position="31"/>
        <end position="53"/>
    </location>
</feature>
<evidence type="ECO:0000256" key="3">
    <source>
        <dbReference type="ARBA" id="ARBA00022989"/>
    </source>
</evidence>
<evidence type="ECO:0000313" key="8">
    <source>
        <dbReference type="Proteomes" id="UP000029781"/>
    </source>
</evidence>
<feature type="transmembrane region" description="Helical" evidence="5">
    <location>
        <begin position="73"/>
        <end position="96"/>
    </location>
</feature>
<dbReference type="InterPro" id="IPR050307">
    <property type="entry name" value="Sterol_Desaturase_Related"/>
</dbReference>
<gene>
    <name evidence="7" type="ORF">crov120</name>
</gene>
<evidence type="ECO:0000256" key="2">
    <source>
        <dbReference type="ARBA" id="ARBA00022692"/>
    </source>
</evidence>
<dbReference type="Pfam" id="PF04116">
    <property type="entry name" value="FA_hydroxylase"/>
    <property type="match status" value="1"/>
</dbReference>
<evidence type="ECO:0000259" key="6">
    <source>
        <dbReference type="Pfam" id="PF04116"/>
    </source>
</evidence>
<dbReference type="EMBL" id="GU244497">
    <property type="protein sequence ID" value="ADO67153.1"/>
    <property type="molecule type" value="Genomic_DNA"/>
</dbReference>
<feature type="domain" description="Fatty acid hydroxylase" evidence="6">
    <location>
        <begin position="114"/>
        <end position="252"/>
    </location>
</feature>
<dbReference type="GeneID" id="9887522"/>
<keyword evidence="3 5" id="KW-1133">Transmembrane helix</keyword>
<dbReference type="GO" id="GO:0008610">
    <property type="term" value="P:lipid biosynthetic process"/>
    <property type="evidence" value="ECO:0007669"/>
    <property type="project" value="InterPro"/>
</dbReference>
<feature type="transmembrane region" description="Helical" evidence="5">
    <location>
        <begin position="108"/>
        <end position="126"/>
    </location>
</feature>
<evidence type="ECO:0000256" key="4">
    <source>
        <dbReference type="ARBA" id="ARBA00023136"/>
    </source>
</evidence>
<organism evidence="7 8">
    <name type="scientific">Cafeteria roenbergensis virus (strain BV-PW1)</name>
    <name type="common">CroV</name>
    <dbReference type="NCBI Taxonomy" id="693272"/>
    <lineage>
        <taxon>Viruses</taxon>
        <taxon>Varidnaviria</taxon>
        <taxon>Bamfordvirae</taxon>
        <taxon>Nucleocytoviricota</taxon>
        <taxon>Megaviricetes</taxon>
        <taxon>Imitervirales</taxon>
        <taxon>Mimiviridae</taxon>
        <taxon>Aliimimivirinae</taxon>
        <taxon>Rheavirus</taxon>
        <taxon>Rheavirus sinusmexicani</taxon>
    </lineage>
</organism>
<dbReference type="RefSeq" id="YP_003969752.1">
    <property type="nucleotide sequence ID" value="NC_014637.1"/>
</dbReference>
<reference evidence="7 8" key="1">
    <citation type="journal article" date="2010" name="Proc. Natl. Acad. Sci. U.S.A.">
        <title>Giant virus with a remarkable complement of genes infects marine zooplankton.</title>
        <authorList>
            <person name="Fischer M.G."/>
            <person name="Allen M.J."/>
            <person name="Wilson W.H."/>
            <person name="Suttle C.A."/>
        </authorList>
    </citation>
    <scope>NUCLEOTIDE SEQUENCE [LARGE SCALE GENOMIC DNA]</scope>
    <source>
        <strain evidence="7 8">BV-PW1</strain>
    </source>
</reference>